<dbReference type="GO" id="GO:0015074">
    <property type="term" value="P:DNA integration"/>
    <property type="evidence" value="ECO:0007669"/>
    <property type="project" value="InterPro"/>
</dbReference>
<evidence type="ECO:0000259" key="2">
    <source>
        <dbReference type="PROSITE" id="PS51898"/>
    </source>
</evidence>
<dbReference type="Gene3D" id="1.10.443.10">
    <property type="entry name" value="Intergrase catalytic core"/>
    <property type="match status" value="1"/>
</dbReference>
<dbReference type="PROSITE" id="PS51898">
    <property type="entry name" value="TYR_RECOMBINASE"/>
    <property type="match status" value="1"/>
</dbReference>
<dbReference type="InterPro" id="IPR011010">
    <property type="entry name" value="DNA_brk_join_enz"/>
</dbReference>
<feature type="domain" description="Tyr recombinase" evidence="2">
    <location>
        <begin position="1"/>
        <end position="156"/>
    </location>
</feature>
<evidence type="ECO:0000313" key="3">
    <source>
        <dbReference type="EMBL" id="CAB4869300.1"/>
    </source>
</evidence>
<accession>A0A6J7DID2</accession>
<dbReference type="Pfam" id="PF00589">
    <property type="entry name" value="Phage_integrase"/>
    <property type="match status" value="1"/>
</dbReference>
<sequence>MIFGLVPNGSPADDVGMAYIVTRNSRFYVVAYDGIDPLTSRRCIDLDSTTETILGCWRRLQRRDGHPVDLGDPIFTNRTGRAVHPESISQLFDRHLARTDIPRIRFHDLRHTHASLLVATGTPIKVVSERLGHAHPGFTMATYQHLIPGMNATAAHDFANMIAAATSDDGR</sequence>
<evidence type="ECO:0000256" key="1">
    <source>
        <dbReference type="ARBA" id="ARBA00023172"/>
    </source>
</evidence>
<proteinExistence type="predicted"/>
<dbReference type="InterPro" id="IPR013762">
    <property type="entry name" value="Integrase-like_cat_sf"/>
</dbReference>
<gene>
    <name evidence="3" type="ORF">UFOPK3376_00723</name>
</gene>
<dbReference type="GO" id="GO:0006310">
    <property type="term" value="P:DNA recombination"/>
    <property type="evidence" value="ECO:0007669"/>
    <property type="project" value="UniProtKB-KW"/>
</dbReference>
<reference evidence="3" key="1">
    <citation type="submission" date="2020-05" db="EMBL/GenBank/DDBJ databases">
        <authorList>
            <person name="Chiriac C."/>
            <person name="Salcher M."/>
            <person name="Ghai R."/>
            <person name="Kavagutti S V."/>
        </authorList>
    </citation>
    <scope>NUCLEOTIDE SEQUENCE</scope>
</reference>
<dbReference type="GO" id="GO:0003677">
    <property type="term" value="F:DNA binding"/>
    <property type="evidence" value="ECO:0007669"/>
    <property type="project" value="InterPro"/>
</dbReference>
<keyword evidence="1" id="KW-0233">DNA recombination</keyword>
<dbReference type="AlphaFoldDB" id="A0A6J7DID2"/>
<protein>
    <submittedName>
        <fullName evidence="3">Unannotated protein</fullName>
    </submittedName>
</protein>
<organism evidence="3">
    <name type="scientific">freshwater metagenome</name>
    <dbReference type="NCBI Taxonomy" id="449393"/>
    <lineage>
        <taxon>unclassified sequences</taxon>
        <taxon>metagenomes</taxon>
        <taxon>ecological metagenomes</taxon>
    </lineage>
</organism>
<dbReference type="InterPro" id="IPR002104">
    <property type="entry name" value="Integrase_catalytic"/>
</dbReference>
<dbReference type="SUPFAM" id="SSF56349">
    <property type="entry name" value="DNA breaking-rejoining enzymes"/>
    <property type="match status" value="1"/>
</dbReference>
<name>A0A6J7DID2_9ZZZZ</name>
<dbReference type="EMBL" id="CAFBLP010000012">
    <property type="protein sequence ID" value="CAB4869300.1"/>
    <property type="molecule type" value="Genomic_DNA"/>
</dbReference>